<dbReference type="Proteomes" id="UP000629287">
    <property type="component" value="Unassembled WGS sequence"/>
</dbReference>
<gene>
    <name evidence="2" type="ORF">H4687_000818</name>
</gene>
<accession>A0A8I0P1S1</accession>
<evidence type="ECO:0000313" key="2">
    <source>
        <dbReference type="EMBL" id="MBE1594689.1"/>
    </source>
</evidence>
<proteinExistence type="predicted"/>
<evidence type="ECO:0000313" key="3">
    <source>
        <dbReference type="Proteomes" id="UP000629287"/>
    </source>
</evidence>
<dbReference type="EMBL" id="JADBGF010000001">
    <property type="protein sequence ID" value="MBE1594689.1"/>
    <property type="molecule type" value="Genomic_DNA"/>
</dbReference>
<keyword evidence="3" id="KW-1185">Reference proteome</keyword>
<feature type="region of interest" description="Disordered" evidence="1">
    <location>
        <begin position="22"/>
        <end position="51"/>
    </location>
</feature>
<dbReference type="RefSeq" id="WP_319647710.1">
    <property type="nucleotide sequence ID" value="NZ_JARAUG010000020.1"/>
</dbReference>
<reference evidence="2 3" key="1">
    <citation type="submission" date="2020-10" db="EMBL/GenBank/DDBJ databases">
        <title>Sequencing the genomes of 1000 actinobacteria strains.</title>
        <authorList>
            <person name="Klenk H.-P."/>
        </authorList>
    </citation>
    <scope>NUCLEOTIDE SEQUENCE [LARGE SCALE GENOMIC DNA]</scope>
    <source>
        <strain evidence="2 3">DSM 41803</strain>
    </source>
</reference>
<sequence>MANPAEFTGLLWVTVSPKHTDQEFAPTPDESHLQLPRPAEEVRRSMCADTL</sequence>
<dbReference type="AlphaFoldDB" id="A0A8I0P1S1"/>
<comment type="caution">
    <text evidence="2">The sequence shown here is derived from an EMBL/GenBank/DDBJ whole genome shotgun (WGS) entry which is preliminary data.</text>
</comment>
<feature type="compositionally biased region" description="Basic and acidic residues" evidence="1">
    <location>
        <begin position="38"/>
        <end position="51"/>
    </location>
</feature>
<evidence type="ECO:0000256" key="1">
    <source>
        <dbReference type="SAM" id="MobiDB-lite"/>
    </source>
</evidence>
<protein>
    <submittedName>
        <fullName evidence="2">Uncharacterized protein</fullName>
    </submittedName>
</protein>
<name>A0A8I0P1S1_9ACTN</name>
<organism evidence="2 3">
    <name type="scientific">Streptomyces stelliscabiei</name>
    <dbReference type="NCBI Taxonomy" id="146820"/>
    <lineage>
        <taxon>Bacteria</taxon>
        <taxon>Bacillati</taxon>
        <taxon>Actinomycetota</taxon>
        <taxon>Actinomycetes</taxon>
        <taxon>Kitasatosporales</taxon>
        <taxon>Streptomycetaceae</taxon>
        <taxon>Streptomyces</taxon>
    </lineage>
</organism>